<protein>
    <submittedName>
        <fullName evidence="2">Transferase</fullName>
    </submittedName>
</protein>
<evidence type="ECO:0000313" key="2">
    <source>
        <dbReference type="EMBL" id="MWK60345.1"/>
    </source>
</evidence>
<dbReference type="AlphaFoldDB" id="A0A7X3HES2"/>
<feature type="non-terminal residue" evidence="2">
    <location>
        <position position="1"/>
    </location>
</feature>
<keyword evidence="2" id="KW-0808">Transferase</keyword>
<reference evidence="2 3" key="1">
    <citation type="submission" date="2019-12" db="EMBL/GenBank/DDBJ databases">
        <title>Draft genome sequence of Pseudomonas otitidis recovered from a chicken carcass.</title>
        <authorList>
            <person name="Vieira T.R."/>
            <person name="Oliviera E.F.C."/>
            <person name="Silva N.M.V."/>
            <person name="Sambrano G.E."/>
            <person name="Cibulski S.P."/>
            <person name="Cardoso M.R.I."/>
        </authorList>
    </citation>
    <scope>NUCLEOTIDE SEQUENCE [LARGE SCALE GENOMIC DNA]</scope>
    <source>
        <strain evidence="2 3">25_K</strain>
    </source>
</reference>
<dbReference type="EMBL" id="WTFN01000309">
    <property type="protein sequence ID" value="MWK60345.1"/>
    <property type="molecule type" value="Genomic_DNA"/>
</dbReference>
<dbReference type="InterPro" id="IPR050179">
    <property type="entry name" value="Trans_hexapeptide_repeat"/>
</dbReference>
<evidence type="ECO:0000256" key="1">
    <source>
        <dbReference type="ARBA" id="ARBA00007274"/>
    </source>
</evidence>
<organism evidence="2 3">
    <name type="scientific">Metapseudomonas otitidis</name>
    <dbReference type="NCBI Taxonomy" id="319939"/>
    <lineage>
        <taxon>Bacteria</taxon>
        <taxon>Pseudomonadati</taxon>
        <taxon>Pseudomonadota</taxon>
        <taxon>Gammaproteobacteria</taxon>
        <taxon>Pseudomonadales</taxon>
        <taxon>Pseudomonadaceae</taxon>
        <taxon>Metapseudomonas</taxon>
    </lineage>
</organism>
<dbReference type="PANTHER" id="PTHR43300">
    <property type="entry name" value="ACETYLTRANSFERASE"/>
    <property type="match status" value="1"/>
</dbReference>
<proteinExistence type="inferred from homology"/>
<comment type="caution">
    <text evidence="2">The sequence shown here is derived from an EMBL/GenBank/DDBJ whole genome shotgun (WGS) entry which is preliminary data.</text>
</comment>
<dbReference type="InterPro" id="IPR011004">
    <property type="entry name" value="Trimer_LpxA-like_sf"/>
</dbReference>
<dbReference type="Gene3D" id="2.160.10.10">
    <property type="entry name" value="Hexapeptide repeat proteins"/>
    <property type="match status" value="1"/>
</dbReference>
<name>A0A7X3HES2_9GAMM</name>
<sequence length="95" mass="9985">TIITVDIKIGNHVIINLDCTLGHDDIIHDYVTIYPSVNVSGNVEVGECSELGTGMQIIQGKIIGNETIVGAGAVVIRDIPDKCTAVGNPAKVIKC</sequence>
<dbReference type="PANTHER" id="PTHR43300:SF7">
    <property type="entry name" value="UDP-N-ACETYLBACILLOSAMINE N-ACETYLTRANSFERASE"/>
    <property type="match status" value="1"/>
</dbReference>
<comment type="similarity">
    <text evidence="1">Belongs to the transferase hexapeptide repeat family.</text>
</comment>
<accession>A0A7X3HES2</accession>
<dbReference type="GO" id="GO:0016740">
    <property type="term" value="F:transferase activity"/>
    <property type="evidence" value="ECO:0007669"/>
    <property type="project" value="UniProtKB-KW"/>
</dbReference>
<gene>
    <name evidence="2" type="ORF">GO594_30665</name>
</gene>
<dbReference type="SUPFAM" id="SSF51161">
    <property type="entry name" value="Trimeric LpxA-like enzymes"/>
    <property type="match status" value="1"/>
</dbReference>
<evidence type="ECO:0000313" key="3">
    <source>
        <dbReference type="Proteomes" id="UP000461288"/>
    </source>
</evidence>
<dbReference type="Proteomes" id="UP000461288">
    <property type="component" value="Unassembled WGS sequence"/>
</dbReference>